<sequence length="331" mass="34348">MTIHRSVLCVSLVGAVAAWAGLAAPAAADTALPERSIVEMTVLFPAGSSADVTARLLADGMSRRLGNKVIVVNRPGAGGAIGYRWVMQQKADGTAIVWNSNSISTAHHSGALAVDYTAFEPVARVLIETPVLAVRADAPWKTLGEFVAAMKQRPREITIGHSGVGSHTHMSLVALLKAGGAEAVEVPFGAAQVVPSLLGSQVDAVLQLPGALTSYVNGGQLRLLAALTAARDPSFPDVPTAREQGFDLNLEAWRGIAVPKGTPASAIASLEAAIKATVASPDFVEASARLGVRPAFLPAVEFGRVIAKEDGEVKTFMAQVGLLKQAEQGVR</sequence>
<dbReference type="CDD" id="cd07012">
    <property type="entry name" value="PBP2_Bug_TTT"/>
    <property type="match status" value="1"/>
</dbReference>
<dbReference type="SUPFAM" id="SSF53850">
    <property type="entry name" value="Periplasmic binding protein-like II"/>
    <property type="match status" value="1"/>
</dbReference>
<proteinExistence type="inferred from homology"/>
<keyword evidence="2" id="KW-0732">Signal</keyword>
<dbReference type="RefSeq" id="WP_111418097.1">
    <property type="nucleotide sequence ID" value="NZ_NPEX01000025.1"/>
</dbReference>
<dbReference type="PIRSF" id="PIRSF017082">
    <property type="entry name" value="YflP"/>
    <property type="match status" value="1"/>
</dbReference>
<feature type="chain" id="PRO_5016368528" description="ABC transporter substrate-binding protein" evidence="2">
    <location>
        <begin position="21"/>
        <end position="331"/>
    </location>
</feature>
<comment type="similarity">
    <text evidence="1">Belongs to the UPF0065 (bug) family.</text>
</comment>
<name>A0A327L3U7_9BRAD</name>
<feature type="signal peptide" evidence="2">
    <location>
        <begin position="1"/>
        <end position="20"/>
    </location>
</feature>
<evidence type="ECO:0000313" key="4">
    <source>
        <dbReference type="Proteomes" id="UP000249130"/>
    </source>
</evidence>
<dbReference type="Pfam" id="PF03401">
    <property type="entry name" value="TctC"/>
    <property type="match status" value="1"/>
</dbReference>
<dbReference type="OrthoDB" id="8443386at2"/>
<dbReference type="Gene3D" id="3.40.190.150">
    <property type="entry name" value="Bordetella uptake gene, domain 1"/>
    <property type="match status" value="1"/>
</dbReference>
<evidence type="ECO:0008006" key="5">
    <source>
        <dbReference type="Google" id="ProtNLM"/>
    </source>
</evidence>
<dbReference type="Gene3D" id="3.40.190.10">
    <property type="entry name" value="Periplasmic binding protein-like II"/>
    <property type="match status" value="1"/>
</dbReference>
<dbReference type="Proteomes" id="UP000249130">
    <property type="component" value="Unassembled WGS sequence"/>
</dbReference>
<protein>
    <recommendedName>
        <fullName evidence="5">ABC transporter substrate-binding protein</fullName>
    </recommendedName>
</protein>
<comment type="caution">
    <text evidence="3">The sequence shown here is derived from an EMBL/GenBank/DDBJ whole genome shotgun (WGS) entry which is preliminary data.</text>
</comment>
<evidence type="ECO:0000256" key="1">
    <source>
        <dbReference type="ARBA" id="ARBA00006987"/>
    </source>
</evidence>
<dbReference type="AlphaFoldDB" id="A0A327L3U7"/>
<gene>
    <name evidence="3" type="ORF">CH341_05840</name>
</gene>
<evidence type="ECO:0000256" key="2">
    <source>
        <dbReference type="SAM" id="SignalP"/>
    </source>
</evidence>
<evidence type="ECO:0000313" key="3">
    <source>
        <dbReference type="EMBL" id="RAI45077.1"/>
    </source>
</evidence>
<reference evidence="3 4" key="1">
    <citation type="submission" date="2017-07" db="EMBL/GenBank/DDBJ databases">
        <title>Draft Genome Sequences of Select Purple Nonsulfur Bacteria.</title>
        <authorList>
            <person name="Lasarre B."/>
            <person name="Mckinlay J.B."/>
        </authorList>
    </citation>
    <scope>NUCLEOTIDE SEQUENCE [LARGE SCALE GENOMIC DNA]</scope>
    <source>
        <strain evidence="3 4">DSM 5909</strain>
    </source>
</reference>
<dbReference type="InterPro" id="IPR005064">
    <property type="entry name" value="BUG"/>
</dbReference>
<dbReference type="PANTHER" id="PTHR42928">
    <property type="entry name" value="TRICARBOXYLATE-BINDING PROTEIN"/>
    <property type="match status" value="1"/>
</dbReference>
<organism evidence="3 4">
    <name type="scientific">Rhodoplanes roseus</name>
    <dbReference type="NCBI Taxonomy" id="29409"/>
    <lineage>
        <taxon>Bacteria</taxon>
        <taxon>Pseudomonadati</taxon>
        <taxon>Pseudomonadota</taxon>
        <taxon>Alphaproteobacteria</taxon>
        <taxon>Hyphomicrobiales</taxon>
        <taxon>Nitrobacteraceae</taxon>
        <taxon>Rhodoplanes</taxon>
    </lineage>
</organism>
<dbReference type="InterPro" id="IPR042100">
    <property type="entry name" value="Bug_dom1"/>
</dbReference>
<dbReference type="EMBL" id="NPEX01000025">
    <property type="protein sequence ID" value="RAI45077.1"/>
    <property type="molecule type" value="Genomic_DNA"/>
</dbReference>
<dbReference type="PANTHER" id="PTHR42928:SF5">
    <property type="entry name" value="BLR1237 PROTEIN"/>
    <property type="match status" value="1"/>
</dbReference>
<accession>A0A327L3U7</accession>
<keyword evidence="4" id="KW-1185">Reference proteome</keyword>